<dbReference type="AlphaFoldDB" id="A0A1A6H2F8"/>
<dbReference type="Proteomes" id="UP000092124">
    <property type="component" value="Unassembled WGS sequence"/>
</dbReference>
<organism evidence="1 2">
    <name type="scientific">Neotoma lepida</name>
    <name type="common">Desert woodrat</name>
    <dbReference type="NCBI Taxonomy" id="56216"/>
    <lineage>
        <taxon>Eukaryota</taxon>
        <taxon>Metazoa</taxon>
        <taxon>Chordata</taxon>
        <taxon>Craniata</taxon>
        <taxon>Vertebrata</taxon>
        <taxon>Euteleostomi</taxon>
        <taxon>Mammalia</taxon>
        <taxon>Eutheria</taxon>
        <taxon>Euarchontoglires</taxon>
        <taxon>Glires</taxon>
        <taxon>Rodentia</taxon>
        <taxon>Myomorpha</taxon>
        <taxon>Muroidea</taxon>
        <taxon>Cricetidae</taxon>
        <taxon>Neotominae</taxon>
        <taxon>Neotoma</taxon>
    </lineage>
</organism>
<name>A0A1A6H2F8_NEOLE</name>
<keyword evidence="2" id="KW-1185">Reference proteome</keyword>
<protein>
    <submittedName>
        <fullName evidence="1">Uncharacterized protein</fullName>
    </submittedName>
</protein>
<feature type="non-terminal residue" evidence="1">
    <location>
        <position position="118"/>
    </location>
</feature>
<reference evidence="1 2" key="1">
    <citation type="submission" date="2016-06" db="EMBL/GenBank/DDBJ databases">
        <title>The Draft Genome Sequence and Annotation of the Desert Woodrat Neotoma lepida.</title>
        <authorList>
            <person name="Campbell M."/>
            <person name="Oakeson K.F."/>
            <person name="Yandell M."/>
            <person name="Halpert J.R."/>
            <person name="Dearing D."/>
        </authorList>
    </citation>
    <scope>NUCLEOTIDE SEQUENCE [LARGE SCALE GENOMIC DNA]</scope>
    <source>
        <strain evidence="1">417</strain>
        <tissue evidence="1">Liver</tissue>
    </source>
</reference>
<evidence type="ECO:0000313" key="1">
    <source>
        <dbReference type="EMBL" id="OBS71797.1"/>
    </source>
</evidence>
<gene>
    <name evidence="1" type="ORF">A6R68_13625</name>
</gene>
<accession>A0A1A6H2F8</accession>
<sequence>MNLLRTPWCFTGRLRQHNLCFRTVAAISSLRLKHGPSQTKGHWEMVEASFKLATVPNTPLRWLQGDDTANQILYRTALESFSQEIGFGILGECAWKDESGASIVIAMLQPEQYKVDKH</sequence>
<dbReference type="EMBL" id="LZPO01055476">
    <property type="protein sequence ID" value="OBS71797.1"/>
    <property type="molecule type" value="Genomic_DNA"/>
</dbReference>
<proteinExistence type="predicted"/>
<evidence type="ECO:0000313" key="2">
    <source>
        <dbReference type="Proteomes" id="UP000092124"/>
    </source>
</evidence>
<comment type="caution">
    <text evidence="1">The sequence shown here is derived from an EMBL/GenBank/DDBJ whole genome shotgun (WGS) entry which is preliminary data.</text>
</comment>